<organism evidence="2 3">
    <name type="scientific">Choanephora cucurbitarum</name>
    <dbReference type="NCBI Taxonomy" id="101091"/>
    <lineage>
        <taxon>Eukaryota</taxon>
        <taxon>Fungi</taxon>
        <taxon>Fungi incertae sedis</taxon>
        <taxon>Mucoromycota</taxon>
        <taxon>Mucoromycotina</taxon>
        <taxon>Mucoromycetes</taxon>
        <taxon>Mucorales</taxon>
        <taxon>Mucorineae</taxon>
        <taxon>Choanephoraceae</taxon>
        <taxon>Choanephoroideae</taxon>
        <taxon>Choanephora</taxon>
    </lineage>
</organism>
<accession>A0A1C7MV19</accession>
<keyword evidence="3" id="KW-1185">Reference proteome</keyword>
<reference evidence="2 3" key="1">
    <citation type="submission" date="2016-03" db="EMBL/GenBank/DDBJ databases">
        <title>Choanephora cucurbitarum.</title>
        <authorList>
            <person name="Min B."/>
            <person name="Park H."/>
            <person name="Park J.-H."/>
            <person name="Shin H.-D."/>
            <person name="Choi I.-G."/>
        </authorList>
    </citation>
    <scope>NUCLEOTIDE SEQUENCE [LARGE SCALE GENOMIC DNA]</scope>
    <source>
        <strain evidence="2 3">KUS-F28377</strain>
    </source>
</reference>
<evidence type="ECO:0000313" key="2">
    <source>
        <dbReference type="EMBL" id="OBZ80660.1"/>
    </source>
</evidence>
<evidence type="ECO:0000313" key="3">
    <source>
        <dbReference type="Proteomes" id="UP000093000"/>
    </source>
</evidence>
<sequence>MVKQYQYSMAIVGYFGKPSLFIIFTANPRWIEIQRELLPGQNAPDRPDLVARVFDLKVKNVGLPHLHLLLFLDSSHAIHSADEIDRTISAEIPSKESDPELYKIVTKNMVHGPCGNLNTKSPCMVKDANRNLKCSKRFPKTFTEQTVISDDGYPLYKRARSTDLNSRYSIRDPLGQGNGSIVIDDRWIVPYNPYLSKKFKAHINVECCQSVKAIKYINKYVYKSSDRTTLKLSDTENEGGRHLQVCFSEDATSSELQHTLANSRSMLMAYFHYYQNNSTAQKDLYQDFSQYFVWNKKDKVCKHRQRGFAIGRLDQSFFEELQTVDGAQCETFMQACLKLHLIEDDQELSHCFDEAVMFSTGSSLRNLFVTALTFGQLLYLALLWEELCDVVYDDLAHKLQTLFPDQLHEKYTVTDDSLFYKGRSEWDYGLFLLDEKLGHLGSSLETCQMPSYKNDWTNDL</sequence>
<dbReference type="PANTHER" id="PTHR10492:SF57">
    <property type="entry name" value="ATP-DEPENDENT DNA HELICASE"/>
    <property type="match status" value="1"/>
</dbReference>
<dbReference type="InterPro" id="IPR025476">
    <property type="entry name" value="Helitron_helicase-like"/>
</dbReference>
<dbReference type="InParanoid" id="A0A1C7MV19"/>
<dbReference type="STRING" id="101091.A0A1C7MV19"/>
<dbReference type="PANTHER" id="PTHR10492">
    <property type="match status" value="1"/>
</dbReference>
<dbReference type="EMBL" id="LUGH01001874">
    <property type="protein sequence ID" value="OBZ80660.1"/>
    <property type="molecule type" value="Genomic_DNA"/>
</dbReference>
<dbReference type="AlphaFoldDB" id="A0A1C7MV19"/>
<dbReference type="Pfam" id="PF14214">
    <property type="entry name" value="Helitron_like_N"/>
    <property type="match status" value="1"/>
</dbReference>
<dbReference type="Proteomes" id="UP000093000">
    <property type="component" value="Unassembled WGS sequence"/>
</dbReference>
<gene>
    <name evidence="2" type="ORF">A0J61_11291</name>
</gene>
<protein>
    <recommendedName>
        <fullName evidence="1">Helitron helicase-like domain-containing protein</fullName>
    </recommendedName>
</protein>
<name>A0A1C7MV19_9FUNG</name>
<feature type="non-terminal residue" evidence="2">
    <location>
        <position position="460"/>
    </location>
</feature>
<dbReference type="OrthoDB" id="2285856at2759"/>
<feature type="domain" description="Helitron helicase-like" evidence="1">
    <location>
        <begin position="1"/>
        <end position="60"/>
    </location>
</feature>
<proteinExistence type="predicted"/>
<evidence type="ECO:0000259" key="1">
    <source>
        <dbReference type="Pfam" id="PF14214"/>
    </source>
</evidence>
<comment type="caution">
    <text evidence="2">The sequence shown here is derived from an EMBL/GenBank/DDBJ whole genome shotgun (WGS) entry which is preliminary data.</text>
</comment>